<dbReference type="PROSITE" id="PS50181">
    <property type="entry name" value="FBOX"/>
    <property type="match status" value="1"/>
</dbReference>
<evidence type="ECO:0000259" key="1">
    <source>
        <dbReference type="PROSITE" id="PS50181"/>
    </source>
</evidence>
<dbReference type="Pfam" id="PF24758">
    <property type="entry name" value="LRR_At5g56370"/>
    <property type="match status" value="1"/>
</dbReference>
<dbReference type="PANTHER" id="PTHR31639:SF315">
    <property type="entry name" value="LEUCINE-RICH REPEAT DOMAIN SUPERFAMILY, F-BOX-LIKE DOMAIN SUPERFAMILY"/>
    <property type="match status" value="1"/>
</dbReference>
<evidence type="ECO:0000313" key="2">
    <source>
        <dbReference type="EMBL" id="KAD5803357.1"/>
    </source>
</evidence>
<dbReference type="Gene3D" id="1.20.1280.50">
    <property type="match status" value="1"/>
</dbReference>
<reference evidence="2 3" key="1">
    <citation type="submission" date="2019-05" db="EMBL/GenBank/DDBJ databases">
        <title>Mikania micrantha, genome provides insights into the molecular mechanism of rapid growth.</title>
        <authorList>
            <person name="Liu B."/>
        </authorList>
    </citation>
    <scope>NUCLEOTIDE SEQUENCE [LARGE SCALE GENOMIC DNA]</scope>
    <source>
        <strain evidence="2">NLD-2019</strain>
        <tissue evidence="2">Leaf</tissue>
    </source>
</reference>
<keyword evidence="3" id="KW-1185">Reference proteome</keyword>
<gene>
    <name evidence="2" type="ORF">E3N88_14717</name>
</gene>
<name>A0A5N6P3I9_9ASTR</name>
<proteinExistence type="predicted"/>
<dbReference type="AlphaFoldDB" id="A0A5N6P3I9"/>
<dbReference type="Proteomes" id="UP000326396">
    <property type="component" value="Linkage Group LG15"/>
</dbReference>
<organism evidence="2 3">
    <name type="scientific">Mikania micrantha</name>
    <name type="common">bitter vine</name>
    <dbReference type="NCBI Taxonomy" id="192012"/>
    <lineage>
        <taxon>Eukaryota</taxon>
        <taxon>Viridiplantae</taxon>
        <taxon>Streptophyta</taxon>
        <taxon>Embryophyta</taxon>
        <taxon>Tracheophyta</taxon>
        <taxon>Spermatophyta</taxon>
        <taxon>Magnoliopsida</taxon>
        <taxon>eudicotyledons</taxon>
        <taxon>Gunneridae</taxon>
        <taxon>Pentapetalae</taxon>
        <taxon>asterids</taxon>
        <taxon>campanulids</taxon>
        <taxon>Asterales</taxon>
        <taxon>Asteraceae</taxon>
        <taxon>Asteroideae</taxon>
        <taxon>Heliantheae alliance</taxon>
        <taxon>Eupatorieae</taxon>
        <taxon>Mikania</taxon>
    </lineage>
</organism>
<dbReference type="PANTHER" id="PTHR31639">
    <property type="entry name" value="F-BOX PROTEIN-LIKE"/>
    <property type="match status" value="1"/>
</dbReference>
<sequence length="418" mass="47930">MEAKRSGSDMINSLPENVIESILCLLPFKEAVRTSVICREWRYYWTKVPNLVFIEDVDKASLSDDDDERLSMTSQAKLKFLFAINQVMSMHQGPIHEFSLSMYARGRCVEIDQIIDHLSINNTVKILALDMSGYWLPESFFSLHKLTDLYLRCCRLDAQPIFNGFPMLAKLHMENVITTKNMLLLFLSRCPLLTSVTLPASVGLLSDADDSTVVELMDCLPLVENLCISLSVIKSFVKGRVPNKLPAPLVCLKYLCIRGARSVYEDRIPLLAFLIRSSPNLEKLNLQIVYNLRHETTLEDYSDMWLEHLNEIEIQSWRKHKILGFLRVLMAKSPALKKVRMLLKWKVSRDEELKISRIFLRYQCASPVVQIIVESDLSNAIKLNREVSGFRLTPAVHTVSAVVTWETVGFTWVARNLF</sequence>
<comment type="caution">
    <text evidence="2">The sequence shown here is derived from an EMBL/GenBank/DDBJ whole genome shotgun (WGS) entry which is preliminary data.</text>
</comment>
<dbReference type="SMART" id="SM00256">
    <property type="entry name" value="FBOX"/>
    <property type="match status" value="1"/>
</dbReference>
<feature type="domain" description="F-box" evidence="1">
    <location>
        <begin position="8"/>
        <end position="56"/>
    </location>
</feature>
<protein>
    <recommendedName>
        <fullName evidence="1">F-box domain-containing protein</fullName>
    </recommendedName>
</protein>
<dbReference type="Pfam" id="PF00646">
    <property type="entry name" value="F-box"/>
    <property type="match status" value="1"/>
</dbReference>
<dbReference type="InterPro" id="IPR055411">
    <property type="entry name" value="LRR_FXL15/At3g58940/PEG3-like"/>
</dbReference>
<evidence type="ECO:0000313" key="3">
    <source>
        <dbReference type="Proteomes" id="UP000326396"/>
    </source>
</evidence>
<dbReference type="InterPro" id="IPR001810">
    <property type="entry name" value="F-box_dom"/>
</dbReference>
<dbReference type="SUPFAM" id="SSF52047">
    <property type="entry name" value="RNI-like"/>
    <property type="match status" value="1"/>
</dbReference>
<accession>A0A5N6P3I9</accession>
<dbReference type="SUPFAM" id="SSF81383">
    <property type="entry name" value="F-box domain"/>
    <property type="match status" value="1"/>
</dbReference>
<dbReference type="Gene3D" id="3.80.10.10">
    <property type="entry name" value="Ribonuclease Inhibitor"/>
    <property type="match status" value="1"/>
</dbReference>
<dbReference type="OrthoDB" id="1703979at2759"/>
<dbReference type="EMBL" id="SZYD01000007">
    <property type="protein sequence ID" value="KAD5803357.1"/>
    <property type="molecule type" value="Genomic_DNA"/>
</dbReference>
<dbReference type="InterPro" id="IPR036047">
    <property type="entry name" value="F-box-like_dom_sf"/>
</dbReference>
<dbReference type="InterPro" id="IPR032675">
    <property type="entry name" value="LRR_dom_sf"/>
</dbReference>